<organism evidence="3 4">
    <name type="scientific">Lampropedia aestuarii</name>
    <dbReference type="NCBI Taxonomy" id="2562762"/>
    <lineage>
        <taxon>Bacteria</taxon>
        <taxon>Pseudomonadati</taxon>
        <taxon>Pseudomonadota</taxon>
        <taxon>Betaproteobacteria</taxon>
        <taxon>Burkholderiales</taxon>
        <taxon>Comamonadaceae</taxon>
        <taxon>Lampropedia</taxon>
    </lineage>
</organism>
<comment type="similarity">
    <text evidence="1">Belongs to the UPF0065 (bug) family.</text>
</comment>
<dbReference type="InterPro" id="IPR005064">
    <property type="entry name" value="BUG"/>
</dbReference>
<dbReference type="PANTHER" id="PTHR42928:SF5">
    <property type="entry name" value="BLR1237 PROTEIN"/>
    <property type="match status" value="1"/>
</dbReference>
<feature type="signal peptide" evidence="2">
    <location>
        <begin position="1"/>
        <end position="40"/>
    </location>
</feature>
<gene>
    <name evidence="3" type="ORF">E8K88_05980</name>
</gene>
<dbReference type="PIRSF" id="PIRSF017082">
    <property type="entry name" value="YflP"/>
    <property type="match status" value="1"/>
</dbReference>
<keyword evidence="2" id="KW-0732">Signal</keyword>
<keyword evidence="4" id="KW-1185">Reference proteome</keyword>
<dbReference type="CDD" id="cd07012">
    <property type="entry name" value="PBP2_Bug_TTT"/>
    <property type="match status" value="1"/>
</dbReference>
<comment type="caution">
    <text evidence="3">The sequence shown here is derived from an EMBL/GenBank/DDBJ whole genome shotgun (WGS) entry which is preliminary data.</text>
</comment>
<evidence type="ECO:0000313" key="4">
    <source>
        <dbReference type="Proteomes" id="UP000306236"/>
    </source>
</evidence>
<evidence type="ECO:0000256" key="2">
    <source>
        <dbReference type="SAM" id="SignalP"/>
    </source>
</evidence>
<dbReference type="Pfam" id="PF03401">
    <property type="entry name" value="TctC"/>
    <property type="match status" value="1"/>
</dbReference>
<name>A0A4S5BQ02_9BURK</name>
<proteinExistence type="inferred from homology"/>
<dbReference type="EMBL" id="SSWX01000006">
    <property type="protein sequence ID" value="THJ34540.1"/>
    <property type="molecule type" value="Genomic_DNA"/>
</dbReference>
<dbReference type="SUPFAM" id="SSF53850">
    <property type="entry name" value="Periplasmic binding protein-like II"/>
    <property type="match status" value="1"/>
</dbReference>
<dbReference type="Proteomes" id="UP000306236">
    <property type="component" value="Unassembled WGS sequence"/>
</dbReference>
<accession>A0A4S5BQ02</accession>
<evidence type="ECO:0000256" key="1">
    <source>
        <dbReference type="ARBA" id="ARBA00006987"/>
    </source>
</evidence>
<evidence type="ECO:0000313" key="3">
    <source>
        <dbReference type="EMBL" id="THJ34540.1"/>
    </source>
</evidence>
<dbReference type="Gene3D" id="3.40.190.10">
    <property type="entry name" value="Periplasmic binding protein-like II"/>
    <property type="match status" value="1"/>
</dbReference>
<dbReference type="AlphaFoldDB" id="A0A4S5BQ02"/>
<feature type="chain" id="PRO_5020367161" evidence="2">
    <location>
        <begin position="41"/>
        <end position="340"/>
    </location>
</feature>
<dbReference type="PANTHER" id="PTHR42928">
    <property type="entry name" value="TRICARBOXYLATE-BINDING PROTEIN"/>
    <property type="match status" value="1"/>
</dbReference>
<protein>
    <submittedName>
        <fullName evidence="3">Tripartite tricarboxylate transporter substrate binding protein</fullName>
    </submittedName>
</protein>
<dbReference type="Gene3D" id="3.40.190.150">
    <property type="entry name" value="Bordetella uptake gene, domain 1"/>
    <property type="match status" value="1"/>
</dbReference>
<sequence>MIFPGGIPMSRFASCLLSRRGFHLSLAAIAVACASGAAMAQDYPQRQTIRMVVPFAAGGTTDVLARLVSQGMTTGLGQTVIVDNKGGAGGNIGAADVARSAADGYTIMMATPGPLAINQYIYAKPGYNAEKDFVAINNVALVTNVLMASNQSGIRSLEDLIAKAKANPESITFGSAGMGSTSHLAGEMLQSAAGIEMTHVPYKGVAPAMNDLLSGQIDVMFDNLPTALAHIKDGKVVALGVSSLQPNGAIPQTPAIASVVPGYEVESWFGIVGPAGMPASAVKQLEQSIGDALSNPDLRKRIEGLGARVDGSGSQAFAEFIAVEQEKFKKLIADAQIRME</sequence>
<dbReference type="OrthoDB" id="8655060at2"/>
<dbReference type="InterPro" id="IPR042100">
    <property type="entry name" value="Bug_dom1"/>
</dbReference>
<reference evidence="3 4" key="1">
    <citation type="submission" date="2019-04" db="EMBL/GenBank/DDBJ databases">
        <title>Lampropedia sp YIM MLB12 draf genome.</title>
        <authorList>
            <person name="Wang Y.-X."/>
        </authorList>
    </citation>
    <scope>NUCLEOTIDE SEQUENCE [LARGE SCALE GENOMIC DNA]</scope>
    <source>
        <strain evidence="3 4">YIM MLB12</strain>
    </source>
</reference>